<organism evidence="2 3">
    <name type="scientific">Vitis vinifera</name>
    <name type="common">Grape</name>
    <dbReference type="NCBI Taxonomy" id="29760"/>
    <lineage>
        <taxon>Eukaryota</taxon>
        <taxon>Viridiplantae</taxon>
        <taxon>Streptophyta</taxon>
        <taxon>Embryophyta</taxon>
        <taxon>Tracheophyta</taxon>
        <taxon>Spermatophyta</taxon>
        <taxon>Magnoliopsida</taxon>
        <taxon>eudicotyledons</taxon>
        <taxon>Gunneridae</taxon>
        <taxon>Pentapetalae</taxon>
        <taxon>rosids</taxon>
        <taxon>Vitales</taxon>
        <taxon>Vitaceae</taxon>
        <taxon>Viteae</taxon>
        <taxon>Vitis</taxon>
    </lineage>
</organism>
<evidence type="ECO:0000313" key="2">
    <source>
        <dbReference type="EMBL" id="RVW40206.1"/>
    </source>
</evidence>
<evidence type="ECO:0000256" key="1">
    <source>
        <dbReference type="SAM" id="MobiDB-lite"/>
    </source>
</evidence>
<dbReference type="AlphaFoldDB" id="A0A438DXH0"/>
<protein>
    <recommendedName>
        <fullName evidence="4">Retrotransposon Copia-like N-terminal domain-containing protein</fullName>
    </recommendedName>
</protein>
<sequence length="254" mass="28217">MAATNRSANSSEAVEASHGSQPSSLTLPFSSTLNPLALKLDRHNYNFWQSQVLLAVHVHGLEDFILGTKLCPEQYVPTHISPSSTEVIDKINPHYINWTRLDQFLLRGIADTLSAAGQVIIDEELVMYILGGLNSEYDPAVINLTSRNADVSLEEAQFLLQSQEMSIEQWNYVVAQMVEAMVNQFASSMARRWSASSLHSLPETVMDSNWHMGSGATNHITANLNDLTIKDNYRGKEKLTVGQDLKESTTARHS</sequence>
<name>A0A438DXH0_VITVI</name>
<evidence type="ECO:0000313" key="3">
    <source>
        <dbReference type="Proteomes" id="UP000288805"/>
    </source>
</evidence>
<comment type="caution">
    <text evidence="2">The sequence shown here is derived from an EMBL/GenBank/DDBJ whole genome shotgun (WGS) entry which is preliminary data.</text>
</comment>
<dbReference type="PANTHER" id="PTHR47481:SF31">
    <property type="entry name" value="OS01G0873500 PROTEIN"/>
    <property type="match status" value="1"/>
</dbReference>
<reference evidence="2 3" key="1">
    <citation type="journal article" date="2018" name="PLoS Genet.">
        <title>Population sequencing reveals clonal diversity and ancestral inbreeding in the grapevine cultivar Chardonnay.</title>
        <authorList>
            <person name="Roach M.J."/>
            <person name="Johnson D.L."/>
            <person name="Bohlmann J."/>
            <person name="van Vuuren H.J."/>
            <person name="Jones S.J."/>
            <person name="Pretorius I.S."/>
            <person name="Schmidt S.A."/>
            <person name="Borneman A.R."/>
        </authorList>
    </citation>
    <scope>NUCLEOTIDE SEQUENCE [LARGE SCALE GENOMIC DNA]</scope>
    <source>
        <strain evidence="3">cv. Chardonnay</strain>
        <tissue evidence="2">Leaf</tissue>
    </source>
</reference>
<gene>
    <name evidence="2" type="ORF">CK203_078388</name>
</gene>
<evidence type="ECO:0008006" key="4">
    <source>
        <dbReference type="Google" id="ProtNLM"/>
    </source>
</evidence>
<feature type="region of interest" description="Disordered" evidence="1">
    <location>
        <begin position="1"/>
        <end position="24"/>
    </location>
</feature>
<proteinExistence type="predicted"/>
<dbReference type="PANTHER" id="PTHR47481">
    <property type="match status" value="1"/>
</dbReference>
<accession>A0A438DXH0</accession>
<dbReference type="EMBL" id="QGNW01001463">
    <property type="protein sequence ID" value="RVW40206.1"/>
    <property type="molecule type" value="Genomic_DNA"/>
</dbReference>
<feature type="compositionally biased region" description="Polar residues" evidence="1">
    <location>
        <begin position="1"/>
        <end position="12"/>
    </location>
</feature>
<dbReference type="Proteomes" id="UP000288805">
    <property type="component" value="Unassembled WGS sequence"/>
</dbReference>